<dbReference type="Proteomes" id="UP000295382">
    <property type="component" value="Unassembled WGS sequence"/>
</dbReference>
<comment type="caution">
    <text evidence="1">The sequence shown here is derived from an EMBL/GenBank/DDBJ whole genome shotgun (WGS) entry which is preliminary data.</text>
</comment>
<dbReference type="OrthoDB" id="8779826at2"/>
<gene>
    <name evidence="1" type="ORF">EDC30_104280</name>
</gene>
<proteinExistence type="predicted"/>
<organism evidence="1 2">
    <name type="scientific">Paucimonas lemoignei</name>
    <name type="common">Pseudomonas lemoignei</name>
    <dbReference type="NCBI Taxonomy" id="29443"/>
    <lineage>
        <taxon>Bacteria</taxon>
        <taxon>Pseudomonadati</taxon>
        <taxon>Pseudomonadota</taxon>
        <taxon>Betaproteobacteria</taxon>
        <taxon>Burkholderiales</taxon>
        <taxon>Burkholderiaceae</taxon>
        <taxon>Paucimonas</taxon>
    </lineage>
</organism>
<accession>A0A4R3HW30</accession>
<evidence type="ECO:0000313" key="1">
    <source>
        <dbReference type="EMBL" id="TCS37476.1"/>
    </source>
</evidence>
<sequence length="77" mass="8405">MAGITLQQAQAQLDAWMAASTAVATGQEYSIGTRKLRRADAAEIRQQIIFWQRQVAQLGATSRGGPRGMRVSYGVPR</sequence>
<protein>
    <recommendedName>
        <fullName evidence="3">GpW protein</fullName>
    </recommendedName>
</protein>
<dbReference type="Pfam" id="PF19645">
    <property type="entry name" value="DUF6148"/>
    <property type="match status" value="1"/>
</dbReference>
<name>A0A4R3HW30_PAULE</name>
<dbReference type="InterPro" id="IPR046146">
    <property type="entry name" value="DUF6148"/>
</dbReference>
<keyword evidence="2" id="KW-1185">Reference proteome</keyword>
<evidence type="ECO:0000313" key="2">
    <source>
        <dbReference type="Proteomes" id="UP000295382"/>
    </source>
</evidence>
<dbReference type="AlphaFoldDB" id="A0A4R3HW30"/>
<dbReference type="RefSeq" id="WP_132258414.1">
    <property type="nucleotide sequence ID" value="NZ_SLZQ01000004.1"/>
</dbReference>
<evidence type="ECO:0008006" key="3">
    <source>
        <dbReference type="Google" id="ProtNLM"/>
    </source>
</evidence>
<reference evidence="1 2" key="1">
    <citation type="submission" date="2019-03" db="EMBL/GenBank/DDBJ databases">
        <title>Genomic Encyclopedia of Type Strains, Phase IV (KMG-IV): sequencing the most valuable type-strain genomes for metagenomic binning, comparative biology and taxonomic classification.</title>
        <authorList>
            <person name="Goeker M."/>
        </authorList>
    </citation>
    <scope>NUCLEOTIDE SEQUENCE [LARGE SCALE GENOMIC DNA]</scope>
    <source>
        <strain evidence="1 2">DSM 7445</strain>
    </source>
</reference>
<dbReference type="EMBL" id="SLZQ01000004">
    <property type="protein sequence ID" value="TCS37476.1"/>
    <property type="molecule type" value="Genomic_DNA"/>
</dbReference>